<evidence type="ECO:0000313" key="2">
    <source>
        <dbReference type="EMBL" id="CAF4910046.1"/>
    </source>
</evidence>
<feature type="non-terminal residue" evidence="2">
    <location>
        <position position="57"/>
    </location>
</feature>
<evidence type="ECO:0000313" key="3">
    <source>
        <dbReference type="Proteomes" id="UP000663873"/>
    </source>
</evidence>
<dbReference type="EMBL" id="CAJOBP010079541">
    <property type="protein sequence ID" value="CAF4910046.1"/>
    <property type="molecule type" value="Genomic_DNA"/>
</dbReference>
<gene>
    <name evidence="2" type="ORF">UJA718_LOCUS45924</name>
</gene>
<reference evidence="2" key="1">
    <citation type="submission" date="2021-02" db="EMBL/GenBank/DDBJ databases">
        <authorList>
            <person name="Nowell W R."/>
        </authorList>
    </citation>
    <scope>NUCLEOTIDE SEQUENCE</scope>
</reference>
<organism evidence="2 3">
    <name type="scientific">Rotaria socialis</name>
    <dbReference type="NCBI Taxonomy" id="392032"/>
    <lineage>
        <taxon>Eukaryota</taxon>
        <taxon>Metazoa</taxon>
        <taxon>Spiralia</taxon>
        <taxon>Gnathifera</taxon>
        <taxon>Rotifera</taxon>
        <taxon>Eurotatoria</taxon>
        <taxon>Bdelloidea</taxon>
        <taxon>Philodinida</taxon>
        <taxon>Philodinidae</taxon>
        <taxon>Rotaria</taxon>
    </lineage>
</organism>
<feature type="compositionally biased region" description="Polar residues" evidence="1">
    <location>
        <begin position="1"/>
        <end position="23"/>
    </location>
</feature>
<feature type="region of interest" description="Disordered" evidence="1">
    <location>
        <begin position="1"/>
        <end position="57"/>
    </location>
</feature>
<evidence type="ECO:0000256" key="1">
    <source>
        <dbReference type="SAM" id="MobiDB-lite"/>
    </source>
</evidence>
<feature type="compositionally biased region" description="Low complexity" evidence="1">
    <location>
        <begin position="38"/>
        <end position="48"/>
    </location>
</feature>
<name>A0A821VNL8_9BILA</name>
<dbReference type="Proteomes" id="UP000663873">
    <property type="component" value="Unassembled WGS sequence"/>
</dbReference>
<feature type="non-terminal residue" evidence="2">
    <location>
        <position position="1"/>
    </location>
</feature>
<proteinExistence type="predicted"/>
<sequence length="57" mass="6262">TMTTSWISSIDDNNHESASSSSTDKYEFGKSNQKQNHSSSEGSIFSDSDVQQSDDIN</sequence>
<accession>A0A821VNL8</accession>
<keyword evidence="3" id="KW-1185">Reference proteome</keyword>
<dbReference type="AlphaFoldDB" id="A0A821VNL8"/>
<comment type="caution">
    <text evidence="2">The sequence shown here is derived from an EMBL/GenBank/DDBJ whole genome shotgun (WGS) entry which is preliminary data.</text>
</comment>
<protein>
    <submittedName>
        <fullName evidence="2">Uncharacterized protein</fullName>
    </submittedName>
</protein>